<dbReference type="KEGG" id="fas:105265532"/>
<organism evidence="2 3">
    <name type="scientific">Fopius arisanus</name>
    <dbReference type="NCBI Taxonomy" id="64838"/>
    <lineage>
        <taxon>Eukaryota</taxon>
        <taxon>Metazoa</taxon>
        <taxon>Ecdysozoa</taxon>
        <taxon>Arthropoda</taxon>
        <taxon>Hexapoda</taxon>
        <taxon>Insecta</taxon>
        <taxon>Pterygota</taxon>
        <taxon>Neoptera</taxon>
        <taxon>Endopterygota</taxon>
        <taxon>Hymenoptera</taxon>
        <taxon>Apocrita</taxon>
        <taxon>Ichneumonoidea</taxon>
        <taxon>Braconidae</taxon>
        <taxon>Opiinae</taxon>
        <taxon>Fopius</taxon>
    </lineage>
</organism>
<feature type="region of interest" description="Disordered" evidence="1">
    <location>
        <begin position="1"/>
        <end position="37"/>
    </location>
</feature>
<sequence length="140" mass="16096">MQGDFQPDIFNSPTIFGKMTQANRKRGRSIEDESSEFTPLSKRINNLHINNLGKLCEVPTEPIADAEWSNRNFVPSPNHSEPSQSSSSSDGFSNATQNNFVPLDYQPDLSPSENPYYYENNKLLYSLYVERMHRRVNYDL</sequence>
<protein>
    <submittedName>
        <fullName evidence="3">Uncharacterized protein</fullName>
    </submittedName>
</protein>
<gene>
    <name evidence="3" type="primary">LOC105265532</name>
</gene>
<dbReference type="RefSeq" id="XP_011301376.1">
    <property type="nucleotide sequence ID" value="XM_011303074.1"/>
</dbReference>
<evidence type="ECO:0000313" key="2">
    <source>
        <dbReference type="Proteomes" id="UP000694866"/>
    </source>
</evidence>
<feature type="region of interest" description="Disordered" evidence="1">
    <location>
        <begin position="69"/>
        <end position="107"/>
    </location>
</feature>
<dbReference type="OrthoDB" id="6365503at2759"/>
<dbReference type="GeneID" id="105265532"/>
<keyword evidence="2" id="KW-1185">Reference proteome</keyword>
<dbReference type="Proteomes" id="UP000694866">
    <property type="component" value="Unplaced"/>
</dbReference>
<feature type="compositionally biased region" description="Low complexity" evidence="1">
    <location>
        <begin position="75"/>
        <end position="93"/>
    </location>
</feature>
<accession>A0A9R1TXD8</accession>
<name>A0A9R1TXD8_9HYME</name>
<evidence type="ECO:0000313" key="3">
    <source>
        <dbReference type="RefSeq" id="XP_011301376.1"/>
    </source>
</evidence>
<reference evidence="3" key="1">
    <citation type="submission" date="2025-08" db="UniProtKB">
        <authorList>
            <consortium name="RefSeq"/>
        </authorList>
    </citation>
    <scope>IDENTIFICATION</scope>
    <source>
        <strain evidence="3">USDA-PBARC FA_bdor</strain>
        <tissue evidence="3">Whole organism</tissue>
    </source>
</reference>
<proteinExistence type="predicted"/>
<dbReference type="AlphaFoldDB" id="A0A9R1TXD8"/>
<evidence type="ECO:0000256" key="1">
    <source>
        <dbReference type="SAM" id="MobiDB-lite"/>
    </source>
</evidence>